<evidence type="ECO:0000313" key="4">
    <source>
        <dbReference type="Proteomes" id="UP000306740"/>
    </source>
</evidence>
<dbReference type="Proteomes" id="UP000306740">
    <property type="component" value="Unassembled WGS sequence"/>
</dbReference>
<evidence type="ECO:0000313" key="2">
    <source>
        <dbReference type="EMBL" id="TNC41824.1"/>
    </source>
</evidence>
<feature type="transmembrane region" description="Helical" evidence="1">
    <location>
        <begin position="304"/>
        <end position="328"/>
    </location>
</feature>
<organism evidence="3 4">
    <name type="scientific">Mumia zhuanghuii</name>
    <dbReference type="NCBI Taxonomy" id="2585211"/>
    <lineage>
        <taxon>Bacteria</taxon>
        <taxon>Bacillati</taxon>
        <taxon>Actinomycetota</taxon>
        <taxon>Actinomycetes</taxon>
        <taxon>Propionibacteriales</taxon>
        <taxon>Nocardioidaceae</taxon>
        <taxon>Mumia</taxon>
    </lineage>
</organism>
<gene>
    <name evidence="3" type="ORF">FHE65_03515</name>
    <name evidence="2" type="ORF">FHE65_21755</name>
</gene>
<keyword evidence="1" id="KW-1133">Transmembrane helix</keyword>
<proteinExistence type="predicted"/>
<keyword evidence="1" id="KW-0812">Transmembrane</keyword>
<evidence type="ECO:0000256" key="1">
    <source>
        <dbReference type="SAM" id="Phobius"/>
    </source>
</evidence>
<feature type="transmembrane region" description="Helical" evidence="1">
    <location>
        <begin position="113"/>
        <end position="132"/>
    </location>
</feature>
<feature type="transmembrane region" description="Helical" evidence="1">
    <location>
        <begin position="57"/>
        <end position="78"/>
    </location>
</feature>
<dbReference type="AlphaFoldDB" id="A0A5C4N296"/>
<dbReference type="OrthoDB" id="2717873at2"/>
<reference evidence="3 4" key="1">
    <citation type="submission" date="2019-05" db="EMBL/GenBank/DDBJ databases">
        <title>Mumia sp. nov., isolated from the intestinal contents of plateau pika (Ochotona curzoniae) in the Qinghai-Tibet plateau of China.</title>
        <authorList>
            <person name="Tian Z."/>
        </authorList>
    </citation>
    <scope>NUCLEOTIDE SEQUENCE [LARGE SCALE GENOMIC DNA]</scope>
    <source>
        <strain evidence="4">527</strain>
        <strain evidence="3">Z527</strain>
    </source>
</reference>
<evidence type="ECO:0000313" key="3">
    <source>
        <dbReference type="EMBL" id="TNC50572.1"/>
    </source>
</evidence>
<feature type="transmembrane region" description="Helical" evidence="1">
    <location>
        <begin position="12"/>
        <end position="31"/>
    </location>
</feature>
<dbReference type="RefSeq" id="WP_139086860.1">
    <property type="nucleotide sequence ID" value="NZ_VDFR01000015.1"/>
</dbReference>
<feature type="transmembrane region" description="Helical" evidence="1">
    <location>
        <begin position="139"/>
        <end position="162"/>
    </location>
</feature>
<dbReference type="EMBL" id="VDFR01000015">
    <property type="protein sequence ID" value="TNC50572.1"/>
    <property type="molecule type" value="Genomic_DNA"/>
</dbReference>
<feature type="transmembrane region" description="Helical" evidence="1">
    <location>
        <begin position="87"/>
        <end position="107"/>
    </location>
</feature>
<feature type="transmembrane region" description="Helical" evidence="1">
    <location>
        <begin position="263"/>
        <end position="283"/>
    </location>
</feature>
<keyword evidence="1" id="KW-0472">Membrane</keyword>
<sequence length="386" mass="40412">MLRTLGARARTPLALALTSTLVAVLATWWLVEPGTNPFGDTAGSVSVVALLPEPLPATLLLLAGLLGLTVALSLQVVARTPAQRRRLVAPAATVTAVLALACMDTQLISFTGYLVAMTIPFVAITLLVAALRRSTAARVTAVVVASLVAWWGATSGSLAPGAVTEMVRELGGGFARVGARPWILAGLALATVQWWTAVLSLATPLTARLRLPSARLDRLTTVATVVAVLGPLPYVTVRATWLLPDAVFVGPITPEDLDPSMRLWGLMLGAAALGGAILTLGLIRPWGRVFPTWMPYVGGRAVPLAAAAVPGYAVAFVLTASAPSIALMSFEQAADGDTGALWMLLLLPFWLWGPALAVAVWGYVRRRRLTDPSTPHPDPVPGRMAA</sequence>
<accession>A0A5C4N296</accession>
<feature type="transmembrane region" description="Helical" evidence="1">
    <location>
        <begin position="182"/>
        <end position="207"/>
    </location>
</feature>
<protein>
    <submittedName>
        <fullName evidence="3">Uncharacterized protein</fullName>
    </submittedName>
</protein>
<feature type="transmembrane region" description="Helical" evidence="1">
    <location>
        <begin position="219"/>
        <end position="243"/>
    </location>
</feature>
<comment type="caution">
    <text evidence="3">The sequence shown here is derived from an EMBL/GenBank/DDBJ whole genome shotgun (WGS) entry which is preliminary data.</text>
</comment>
<feature type="transmembrane region" description="Helical" evidence="1">
    <location>
        <begin position="340"/>
        <end position="364"/>
    </location>
</feature>
<name>A0A5C4N296_9ACTN</name>
<dbReference type="EMBL" id="VDFR01000101">
    <property type="protein sequence ID" value="TNC41824.1"/>
    <property type="molecule type" value="Genomic_DNA"/>
</dbReference>